<feature type="non-terminal residue" evidence="1">
    <location>
        <position position="1"/>
    </location>
</feature>
<name>X1BSH8_9ZZZZ</name>
<dbReference type="EMBL" id="BART01019988">
    <property type="protein sequence ID" value="GAG98694.1"/>
    <property type="molecule type" value="Genomic_DNA"/>
</dbReference>
<reference evidence="1" key="1">
    <citation type="journal article" date="2014" name="Front. Microbiol.">
        <title>High frequency of phylogenetically diverse reductive dehalogenase-homologous genes in deep subseafloor sedimentary metagenomes.</title>
        <authorList>
            <person name="Kawai M."/>
            <person name="Futagami T."/>
            <person name="Toyoda A."/>
            <person name="Takaki Y."/>
            <person name="Nishi S."/>
            <person name="Hori S."/>
            <person name="Arai W."/>
            <person name="Tsubouchi T."/>
            <person name="Morono Y."/>
            <person name="Uchiyama I."/>
            <person name="Ito T."/>
            <person name="Fujiyama A."/>
            <person name="Inagaki F."/>
            <person name="Takami H."/>
        </authorList>
    </citation>
    <scope>NUCLEOTIDE SEQUENCE</scope>
    <source>
        <strain evidence="1">Expedition CK06-06</strain>
    </source>
</reference>
<evidence type="ECO:0000313" key="1">
    <source>
        <dbReference type="EMBL" id="GAG98694.1"/>
    </source>
</evidence>
<accession>X1BSH8</accession>
<evidence type="ECO:0008006" key="2">
    <source>
        <dbReference type="Google" id="ProtNLM"/>
    </source>
</evidence>
<sequence>PTWHNCLVGCLHCQKVCPANKKVINWTEPGPTFSEEETKLILSGKNIDQLSEETRKKIEEHDLLDYFEVIPRNLGVLL</sequence>
<gene>
    <name evidence="1" type="ORF">S01H4_37241</name>
</gene>
<comment type="caution">
    <text evidence="1">The sequence shown here is derived from an EMBL/GenBank/DDBJ whole genome shotgun (WGS) entry which is preliminary data.</text>
</comment>
<dbReference type="AlphaFoldDB" id="X1BSH8"/>
<organism evidence="1">
    <name type="scientific">marine sediment metagenome</name>
    <dbReference type="NCBI Taxonomy" id="412755"/>
    <lineage>
        <taxon>unclassified sequences</taxon>
        <taxon>metagenomes</taxon>
        <taxon>ecological metagenomes</taxon>
    </lineage>
</organism>
<protein>
    <recommendedName>
        <fullName evidence="2">4Fe-4S ferredoxin-type domain-containing protein</fullName>
    </recommendedName>
</protein>
<proteinExistence type="predicted"/>